<evidence type="ECO:0000256" key="6">
    <source>
        <dbReference type="ARBA" id="ARBA00022692"/>
    </source>
</evidence>
<feature type="coiled-coil region" evidence="17">
    <location>
        <begin position="205"/>
        <end position="271"/>
    </location>
</feature>
<dbReference type="PANTHER" id="PTHR10903:SF135">
    <property type="entry name" value="TRANSLOCASE OF CHLOROPLAST 120, CHLOROPLASTIC-RELATED"/>
    <property type="match status" value="1"/>
</dbReference>
<dbReference type="SUPFAM" id="SSF52540">
    <property type="entry name" value="P-loop containing nucleoside triphosphate hydrolases"/>
    <property type="match status" value="1"/>
</dbReference>
<keyword evidence="15" id="KW-0472">Membrane</keyword>
<evidence type="ECO:0000256" key="16">
    <source>
        <dbReference type="ARBA" id="ARBA00024013"/>
    </source>
</evidence>
<evidence type="ECO:0000256" key="8">
    <source>
        <dbReference type="ARBA" id="ARBA00022741"/>
    </source>
</evidence>
<evidence type="ECO:0000313" key="20">
    <source>
        <dbReference type="Proteomes" id="UP000695562"/>
    </source>
</evidence>
<evidence type="ECO:0000256" key="15">
    <source>
        <dbReference type="ARBA" id="ARBA00023136"/>
    </source>
</evidence>
<dbReference type="GO" id="GO:0046872">
    <property type="term" value="F:metal ion binding"/>
    <property type="evidence" value="ECO:0007669"/>
    <property type="project" value="UniProtKB-KW"/>
</dbReference>
<dbReference type="Pfam" id="PF04548">
    <property type="entry name" value="AIG1"/>
    <property type="match status" value="1"/>
</dbReference>
<protein>
    <recommendedName>
        <fullName evidence="18">AIG1-type G domain-containing protein</fullName>
    </recommendedName>
</protein>
<reference evidence="19" key="1">
    <citation type="submission" date="2020-01" db="EMBL/GenBank/DDBJ databases">
        <title>Development of genomics and gene disruption for Polysphondylium violaceum indicates a role for the polyketide synthase stlB in stalk morphogenesis.</title>
        <authorList>
            <person name="Narita B."/>
            <person name="Kawabe Y."/>
            <person name="Kin K."/>
            <person name="Saito T."/>
            <person name="Gibbs R."/>
            <person name="Kuspa A."/>
            <person name="Muzny D."/>
            <person name="Queller D."/>
            <person name="Richards S."/>
            <person name="Strassman J."/>
            <person name="Sucgang R."/>
            <person name="Worley K."/>
            <person name="Schaap P."/>
        </authorList>
    </citation>
    <scope>NUCLEOTIDE SEQUENCE</scope>
    <source>
        <strain evidence="19">QSvi11</strain>
    </source>
</reference>
<keyword evidence="10" id="KW-1002">Plastid outer membrane</keyword>
<dbReference type="GO" id="GO:0015031">
    <property type="term" value="P:protein transport"/>
    <property type="evidence" value="ECO:0007669"/>
    <property type="project" value="UniProtKB-KW"/>
</dbReference>
<evidence type="ECO:0000259" key="18">
    <source>
        <dbReference type="Pfam" id="PF04548"/>
    </source>
</evidence>
<evidence type="ECO:0000256" key="13">
    <source>
        <dbReference type="ARBA" id="ARBA00022989"/>
    </source>
</evidence>
<keyword evidence="6" id="KW-0812">Transmembrane</keyword>
<dbReference type="InterPro" id="IPR027417">
    <property type="entry name" value="P-loop_NTPase"/>
</dbReference>
<evidence type="ECO:0000256" key="5">
    <source>
        <dbReference type="ARBA" id="ARBA00022640"/>
    </source>
</evidence>
<feature type="domain" description="AIG1-type G" evidence="18">
    <location>
        <begin position="8"/>
        <end position="194"/>
    </location>
</feature>
<comment type="cofactor">
    <cofactor evidence="1">
        <name>Mg(2+)</name>
        <dbReference type="ChEBI" id="CHEBI:18420"/>
    </cofactor>
</comment>
<dbReference type="OrthoDB" id="8954335at2759"/>
<evidence type="ECO:0000256" key="1">
    <source>
        <dbReference type="ARBA" id="ARBA00001946"/>
    </source>
</evidence>
<dbReference type="PANTHER" id="PTHR10903">
    <property type="entry name" value="GTPASE, IMAP FAMILY MEMBER-RELATED"/>
    <property type="match status" value="1"/>
</dbReference>
<dbReference type="InterPro" id="IPR006703">
    <property type="entry name" value="G_AIG1"/>
</dbReference>
<dbReference type="Proteomes" id="UP000695562">
    <property type="component" value="Unassembled WGS sequence"/>
</dbReference>
<evidence type="ECO:0000256" key="17">
    <source>
        <dbReference type="SAM" id="Coils"/>
    </source>
</evidence>
<evidence type="ECO:0000256" key="3">
    <source>
        <dbReference type="ARBA" id="ARBA00022448"/>
    </source>
</evidence>
<evidence type="ECO:0000256" key="7">
    <source>
        <dbReference type="ARBA" id="ARBA00022723"/>
    </source>
</evidence>
<keyword evidence="7" id="KW-0479">Metal-binding</keyword>
<keyword evidence="12" id="KW-0653">Protein transport</keyword>
<evidence type="ECO:0000256" key="12">
    <source>
        <dbReference type="ARBA" id="ARBA00022927"/>
    </source>
</evidence>
<gene>
    <name evidence="19" type="ORF">CYY_005854</name>
</gene>
<proteinExistence type="predicted"/>
<keyword evidence="4" id="KW-0150">Chloroplast</keyword>
<dbReference type="Gene3D" id="3.40.50.300">
    <property type="entry name" value="P-loop containing nucleotide triphosphate hydrolases"/>
    <property type="match status" value="1"/>
</dbReference>
<evidence type="ECO:0000256" key="9">
    <source>
        <dbReference type="ARBA" id="ARBA00022801"/>
    </source>
</evidence>
<dbReference type="InterPro" id="IPR045058">
    <property type="entry name" value="GIMA/IAN/Toc"/>
</dbReference>
<keyword evidence="11" id="KW-0460">Magnesium</keyword>
<evidence type="ECO:0000256" key="4">
    <source>
        <dbReference type="ARBA" id="ARBA00022528"/>
    </source>
</evidence>
<sequence length="303" mass="34537">MLYRETITLLLIGKTGNGKSTLANIISQSNDFKEGEFMVSETKDHLKREYIIDGIRYIIVDTCGIGDTELTMQQVLYKIAEACYTVRDGLNQVLFVTSQRFTKEEQLAYNILTGVIFNPEIVNYTTVVRTNFPGFRVNEKCVQDTTLIAKETPDLAKMIESCNKVIHVNNLTAEEEPSLQSRQDSRLKLITHLASCKTVYKPKELDQLNEKIAGYMTDAQKAEMEIQKLMMEIQDIRNQGQADKERLSAEIKEYQNQLVKSQQEIARVTRQQIESKDPSIWSILLSAFAVGARKFAETKCSIQ</sequence>
<keyword evidence="13" id="KW-1133">Transmembrane helix</keyword>
<keyword evidence="5" id="KW-0934">Plastid</keyword>
<keyword evidence="8" id="KW-0547">Nucleotide-binding</keyword>
<evidence type="ECO:0000256" key="2">
    <source>
        <dbReference type="ARBA" id="ARBA00004167"/>
    </source>
</evidence>
<dbReference type="GO" id="GO:0016787">
    <property type="term" value="F:hydrolase activity"/>
    <property type="evidence" value="ECO:0007669"/>
    <property type="project" value="UniProtKB-KW"/>
</dbReference>
<dbReference type="GO" id="GO:0005525">
    <property type="term" value="F:GTP binding"/>
    <property type="evidence" value="ECO:0007669"/>
    <property type="project" value="UniProtKB-KW"/>
</dbReference>
<keyword evidence="17" id="KW-0175">Coiled coil</keyword>
<dbReference type="AlphaFoldDB" id="A0A8J4PRC5"/>
<evidence type="ECO:0000256" key="11">
    <source>
        <dbReference type="ARBA" id="ARBA00022842"/>
    </source>
</evidence>
<keyword evidence="20" id="KW-1185">Reference proteome</keyword>
<keyword evidence="9" id="KW-0378">Hydrolase</keyword>
<dbReference type="GO" id="GO:0016020">
    <property type="term" value="C:membrane"/>
    <property type="evidence" value="ECO:0007669"/>
    <property type="project" value="UniProtKB-SubCell"/>
</dbReference>
<name>A0A8J4PRC5_9MYCE</name>
<comment type="subcellular location">
    <subcellularLocation>
        <location evidence="2">Membrane</location>
        <topology evidence="2">Single-pass membrane protein</topology>
    </subcellularLocation>
    <subcellularLocation>
        <location evidence="16">Plastid</location>
        <location evidence="16">Chloroplast outer membrane</location>
    </subcellularLocation>
</comment>
<dbReference type="EMBL" id="AJWJ01000244">
    <property type="protein sequence ID" value="KAF2072843.1"/>
    <property type="molecule type" value="Genomic_DNA"/>
</dbReference>
<keyword evidence="3" id="KW-0813">Transport</keyword>
<organism evidence="19 20">
    <name type="scientific">Polysphondylium violaceum</name>
    <dbReference type="NCBI Taxonomy" id="133409"/>
    <lineage>
        <taxon>Eukaryota</taxon>
        <taxon>Amoebozoa</taxon>
        <taxon>Evosea</taxon>
        <taxon>Eumycetozoa</taxon>
        <taxon>Dictyostelia</taxon>
        <taxon>Dictyosteliales</taxon>
        <taxon>Dictyosteliaceae</taxon>
        <taxon>Polysphondylium</taxon>
    </lineage>
</organism>
<evidence type="ECO:0000313" key="19">
    <source>
        <dbReference type="EMBL" id="KAF2072843.1"/>
    </source>
</evidence>
<evidence type="ECO:0000256" key="14">
    <source>
        <dbReference type="ARBA" id="ARBA00023134"/>
    </source>
</evidence>
<evidence type="ECO:0000256" key="10">
    <source>
        <dbReference type="ARBA" id="ARBA00022805"/>
    </source>
</evidence>
<comment type="caution">
    <text evidence="19">The sequence shown here is derived from an EMBL/GenBank/DDBJ whole genome shotgun (WGS) entry which is preliminary data.</text>
</comment>
<accession>A0A8J4PRC5</accession>
<keyword evidence="14" id="KW-0342">GTP-binding</keyword>